<protein>
    <submittedName>
        <fullName evidence="6">Eicosanoid and glutathione metabolism membrane protein</fullName>
    </submittedName>
</protein>
<dbReference type="OrthoDB" id="7630838at2"/>
<gene>
    <name evidence="6" type="ORF">HJO_11017</name>
</gene>
<reference evidence="6 7" key="1">
    <citation type="journal article" date="2014" name="Antonie Van Leeuwenhoek">
        <title>Hyphomonas beringensis sp. nov. and Hyphomonas chukchiensis sp. nov., isolated from surface seawater of the Bering Sea and Chukchi Sea.</title>
        <authorList>
            <person name="Li C."/>
            <person name="Lai Q."/>
            <person name="Li G."/>
            <person name="Dong C."/>
            <person name="Wang J."/>
            <person name="Liao Y."/>
            <person name="Shao Z."/>
        </authorList>
    </citation>
    <scope>NUCLEOTIDE SEQUENCE [LARGE SCALE GENOMIC DNA]</scope>
    <source>
        <strain evidence="6 7">MHS-2</strain>
    </source>
</reference>
<proteinExistence type="predicted"/>
<dbReference type="PATRIC" id="fig|1280950.3.peg.2206"/>
<sequence>MTAFAAATLYFGLFGLLMLALKMNVGRVRTKEKVMFGDGANEAMQRAIRVQGNAVEDVPVVLIGIAGLAALSAPVVLIHALGGSFLVARIFHAIGLGGSSGSSLGRMVGTLVTLVVQLVTAGACIWYALA</sequence>
<evidence type="ECO:0000313" key="7">
    <source>
        <dbReference type="Proteomes" id="UP000025171"/>
    </source>
</evidence>
<keyword evidence="7" id="KW-1185">Reference proteome</keyword>
<dbReference type="AlphaFoldDB" id="A0A059FMG2"/>
<accession>A0A059FMG2</accession>
<dbReference type="SUPFAM" id="SSF161084">
    <property type="entry name" value="MAPEG domain-like"/>
    <property type="match status" value="1"/>
</dbReference>
<evidence type="ECO:0000256" key="2">
    <source>
        <dbReference type="ARBA" id="ARBA00022692"/>
    </source>
</evidence>
<dbReference type="PANTHER" id="PTHR35814:SF1">
    <property type="entry name" value="GLUTATHIONE S-TRANSFERASE-RELATED"/>
    <property type="match status" value="1"/>
</dbReference>
<dbReference type="Pfam" id="PF01124">
    <property type="entry name" value="MAPEG"/>
    <property type="match status" value="1"/>
</dbReference>
<keyword evidence="3 5" id="KW-1133">Transmembrane helix</keyword>
<organism evidence="6 7">
    <name type="scientific">Hyphomonas johnsonii MHS-2</name>
    <dbReference type="NCBI Taxonomy" id="1280950"/>
    <lineage>
        <taxon>Bacteria</taxon>
        <taxon>Pseudomonadati</taxon>
        <taxon>Pseudomonadota</taxon>
        <taxon>Alphaproteobacteria</taxon>
        <taxon>Hyphomonadales</taxon>
        <taxon>Hyphomonadaceae</taxon>
        <taxon>Hyphomonas</taxon>
    </lineage>
</organism>
<evidence type="ECO:0000256" key="3">
    <source>
        <dbReference type="ARBA" id="ARBA00022989"/>
    </source>
</evidence>
<comment type="subcellular location">
    <subcellularLocation>
        <location evidence="1">Membrane</location>
    </subcellularLocation>
</comment>
<evidence type="ECO:0000313" key="6">
    <source>
        <dbReference type="EMBL" id="KCZ91643.1"/>
    </source>
</evidence>
<evidence type="ECO:0000256" key="4">
    <source>
        <dbReference type="ARBA" id="ARBA00023136"/>
    </source>
</evidence>
<comment type="caution">
    <text evidence="6">The sequence shown here is derived from an EMBL/GenBank/DDBJ whole genome shotgun (WGS) entry which is preliminary data.</text>
</comment>
<dbReference type="RefSeq" id="WP_035616905.1">
    <property type="nucleotide sequence ID" value="NZ_ARYK01000005.1"/>
</dbReference>
<dbReference type="eggNOG" id="COG3788">
    <property type="taxonomic scope" value="Bacteria"/>
</dbReference>
<feature type="transmembrane region" description="Helical" evidence="5">
    <location>
        <begin position="60"/>
        <end position="87"/>
    </location>
</feature>
<feature type="transmembrane region" description="Helical" evidence="5">
    <location>
        <begin position="108"/>
        <end position="129"/>
    </location>
</feature>
<dbReference type="PANTHER" id="PTHR35814">
    <property type="match status" value="1"/>
</dbReference>
<evidence type="ECO:0000256" key="1">
    <source>
        <dbReference type="ARBA" id="ARBA00004370"/>
    </source>
</evidence>
<dbReference type="InterPro" id="IPR001129">
    <property type="entry name" value="Membr-assoc_MAPEG"/>
</dbReference>
<name>A0A059FMG2_9PROT</name>
<dbReference type="GO" id="GO:0016020">
    <property type="term" value="C:membrane"/>
    <property type="evidence" value="ECO:0007669"/>
    <property type="project" value="UniProtKB-SubCell"/>
</dbReference>
<evidence type="ECO:0000256" key="5">
    <source>
        <dbReference type="SAM" id="Phobius"/>
    </source>
</evidence>
<keyword evidence="4 5" id="KW-0472">Membrane</keyword>
<keyword evidence="2 5" id="KW-0812">Transmembrane</keyword>
<dbReference type="Proteomes" id="UP000025171">
    <property type="component" value="Unassembled WGS sequence"/>
</dbReference>
<dbReference type="EMBL" id="ARYK01000005">
    <property type="protein sequence ID" value="KCZ91643.1"/>
    <property type="molecule type" value="Genomic_DNA"/>
</dbReference>
<dbReference type="InterPro" id="IPR023352">
    <property type="entry name" value="MAPEG-like_dom_sf"/>
</dbReference>
<dbReference type="Gene3D" id="1.20.120.550">
    <property type="entry name" value="Membrane associated eicosanoid/glutathione metabolism-like domain"/>
    <property type="match status" value="1"/>
</dbReference>
<dbReference type="STRING" id="1280950.HJO_11017"/>